<comment type="caution">
    <text evidence="1">The sequence shown here is derived from an EMBL/GenBank/DDBJ whole genome shotgun (WGS) entry which is preliminary data.</text>
</comment>
<organism evidence="1 2">
    <name type="scientific">Leucocoprinus leucothites</name>
    <dbReference type="NCBI Taxonomy" id="201217"/>
    <lineage>
        <taxon>Eukaryota</taxon>
        <taxon>Fungi</taxon>
        <taxon>Dikarya</taxon>
        <taxon>Basidiomycota</taxon>
        <taxon>Agaricomycotina</taxon>
        <taxon>Agaricomycetes</taxon>
        <taxon>Agaricomycetidae</taxon>
        <taxon>Agaricales</taxon>
        <taxon>Agaricineae</taxon>
        <taxon>Agaricaceae</taxon>
        <taxon>Leucocoprinus</taxon>
    </lineage>
</organism>
<reference evidence="1 2" key="1">
    <citation type="journal article" date="2020" name="ISME J.">
        <title>Uncovering the hidden diversity of litter-decomposition mechanisms in mushroom-forming fungi.</title>
        <authorList>
            <person name="Floudas D."/>
            <person name="Bentzer J."/>
            <person name="Ahren D."/>
            <person name="Johansson T."/>
            <person name="Persson P."/>
            <person name="Tunlid A."/>
        </authorList>
    </citation>
    <scope>NUCLEOTIDE SEQUENCE [LARGE SCALE GENOMIC DNA]</scope>
    <source>
        <strain evidence="1 2">CBS 146.42</strain>
    </source>
</reference>
<dbReference type="OrthoDB" id="2595178at2759"/>
<keyword evidence="2" id="KW-1185">Reference proteome</keyword>
<sequence>MTTTGSETVFLQPRLYAQRPGKLLLLPLLPSKKPLKTLPAEIWSGIFAFAVTGGGRVATSWAFSFLTICKALKDVALPALYSTVTLTSIGNLERFYERLFTADQKWDSIRRIPYSAPGRWVFDLDLSSLAFEGAKQALRLDSLLAQLFPLTPFLRRLSINPSFLMSRRTLDSLAQREGAINLRTLEGFSYFRSPSNIPDEDPFVQLLRRCPNIEELDIVGQGVDPSELELIFETFIIEDEDRPHSHELDSFVPLNLPNLRTLTLLSMHHSPVMLALLHSPLPSLQKLTLTPYDDIPYPISLSTKFITAHGQHLRSLLLSTPKSWPTRLHPSPVDLLQSCPILRHLSLENPLPHLTLSEKHPLQILTIPRPNAEIWPVVDKLSLQLPRLHVLRTSEVRKLKKGLSSRAQEAGVQGEVKEWRRRLMRRRIRVLDADWNEFD</sequence>
<proteinExistence type="predicted"/>
<dbReference type="Proteomes" id="UP000559027">
    <property type="component" value="Unassembled WGS sequence"/>
</dbReference>
<protein>
    <submittedName>
        <fullName evidence="1">Uncharacterized protein</fullName>
    </submittedName>
</protein>
<gene>
    <name evidence="1" type="ORF">D9756_005811</name>
</gene>
<dbReference type="SUPFAM" id="SSF52047">
    <property type="entry name" value="RNI-like"/>
    <property type="match status" value="1"/>
</dbReference>
<dbReference type="EMBL" id="JAACJO010000011">
    <property type="protein sequence ID" value="KAF5352649.1"/>
    <property type="molecule type" value="Genomic_DNA"/>
</dbReference>
<dbReference type="InterPro" id="IPR032675">
    <property type="entry name" value="LRR_dom_sf"/>
</dbReference>
<accession>A0A8H5FXK1</accession>
<name>A0A8H5FXK1_9AGAR</name>
<dbReference type="AlphaFoldDB" id="A0A8H5FXK1"/>
<dbReference type="Gene3D" id="3.80.10.10">
    <property type="entry name" value="Ribonuclease Inhibitor"/>
    <property type="match status" value="1"/>
</dbReference>
<evidence type="ECO:0000313" key="1">
    <source>
        <dbReference type="EMBL" id="KAF5352649.1"/>
    </source>
</evidence>
<evidence type="ECO:0000313" key="2">
    <source>
        <dbReference type="Proteomes" id="UP000559027"/>
    </source>
</evidence>